<dbReference type="CDD" id="cd00093">
    <property type="entry name" value="HTH_XRE"/>
    <property type="match status" value="1"/>
</dbReference>
<dbReference type="SUPFAM" id="SSF48452">
    <property type="entry name" value="TPR-like"/>
    <property type="match status" value="1"/>
</dbReference>
<proteinExistence type="predicted"/>
<organism evidence="2 3">
    <name type="scientific">Kribbella orskensis</name>
    <dbReference type="NCBI Taxonomy" id="2512216"/>
    <lineage>
        <taxon>Bacteria</taxon>
        <taxon>Bacillati</taxon>
        <taxon>Actinomycetota</taxon>
        <taxon>Actinomycetes</taxon>
        <taxon>Propionibacteriales</taxon>
        <taxon>Kribbellaceae</taxon>
        <taxon>Kribbella</taxon>
    </lineage>
</organism>
<evidence type="ECO:0000313" key="3">
    <source>
        <dbReference type="Proteomes" id="UP000295818"/>
    </source>
</evidence>
<dbReference type="SUPFAM" id="SSF47413">
    <property type="entry name" value="lambda repressor-like DNA-binding domains"/>
    <property type="match status" value="1"/>
</dbReference>
<accession>A0ABY2BCS8</accession>
<dbReference type="Proteomes" id="UP000295818">
    <property type="component" value="Unassembled WGS sequence"/>
</dbReference>
<protein>
    <submittedName>
        <fullName evidence="2">Helix-turn-helix protein</fullName>
    </submittedName>
</protein>
<evidence type="ECO:0000259" key="1">
    <source>
        <dbReference type="PROSITE" id="PS50943"/>
    </source>
</evidence>
<comment type="caution">
    <text evidence="2">The sequence shown here is derived from an EMBL/GenBank/DDBJ whole genome shotgun (WGS) entry which is preliminary data.</text>
</comment>
<dbReference type="Gene3D" id="1.25.40.10">
    <property type="entry name" value="Tetratricopeptide repeat domain"/>
    <property type="match status" value="1"/>
</dbReference>
<keyword evidence="3" id="KW-1185">Reference proteome</keyword>
<evidence type="ECO:0000313" key="2">
    <source>
        <dbReference type="EMBL" id="TCO16449.1"/>
    </source>
</evidence>
<dbReference type="InterPro" id="IPR010982">
    <property type="entry name" value="Lambda_DNA-bd_dom_sf"/>
</dbReference>
<dbReference type="InterPro" id="IPR011990">
    <property type="entry name" value="TPR-like_helical_dom_sf"/>
</dbReference>
<dbReference type="EMBL" id="SLWM01000017">
    <property type="protein sequence ID" value="TCO16449.1"/>
    <property type="molecule type" value="Genomic_DNA"/>
</dbReference>
<name>A0ABY2BCS8_9ACTN</name>
<dbReference type="PROSITE" id="PS50943">
    <property type="entry name" value="HTH_CROC1"/>
    <property type="match status" value="1"/>
</dbReference>
<sequence>MAEAAFGVQLRRSRQAAALSLRQLATRVGYDHSYLSQVERGQRPGSAHLARLCDRELGTGDTLATAYTLARPLPQPAGPPSPALLKTPTAGVDVLETVRRGLADSVGKVLQADEWSAVTRDHARDFPVTPLAELLPELTGDLQLLRAEAAERSAEDGWTTSELAVPAAELSVLIALTLTGIGRLQAAGRWWRTARAAADSSAEPRVTSLARGWEAISGLSERRPLTDLLELAGDALTLADRPSCTARALAARAQILAQLDRPEDARRALQNLLAVADDWPVRSGGATSLFDWSEYKTSWVEGLVQAALGETDPAYLALDRALALCPAGSLRERAELELVLARCLVLDGEVAAGLAVAMRVLVELPDQWHTHYLYEAAGRVLSAVQGKDLGRAAVRDYRELLVRRPYHDRSVGSGSSSGWPQG</sequence>
<dbReference type="Gene3D" id="1.10.260.40">
    <property type="entry name" value="lambda repressor-like DNA-binding domains"/>
    <property type="match status" value="1"/>
</dbReference>
<gene>
    <name evidence="2" type="ORF">EV644_117103</name>
</gene>
<feature type="domain" description="HTH cro/C1-type" evidence="1">
    <location>
        <begin position="10"/>
        <end position="54"/>
    </location>
</feature>
<dbReference type="RefSeq" id="WP_132193237.1">
    <property type="nucleotide sequence ID" value="NZ_SLWM01000017.1"/>
</dbReference>
<reference evidence="2 3" key="1">
    <citation type="journal article" date="2015" name="Stand. Genomic Sci.">
        <title>Genomic Encyclopedia of Bacterial and Archaeal Type Strains, Phase III: the genomes of soil and plant-associated and newly described type strains.</title>
        <authorList>
            <person name="Whitman W.B."/>
            <person name="Woyke T."/>
            <person name="Klenk H.P."/>
            <person name="Zhou Y."/>
            <person name="Lilburn T.G."/>
            <person name="Beck B.J."/>
            <person name="De Vos P."/>
            <person name="Vandamme P."/>
            <person name="Eisen J.A."/>
            <person name="Garrity G."/>
            <person name="Hugenholtz P."/>
            <person name="Kyrpides N.C."/>
        </authorList>
    </citation>
    <scope>NUCLEOTIDE SEQUENCE [LARGE SCALE GENOMIC DNA]</scope>
    <source>
        <strain evidence="2 3">VKM Ac-2538</strain>
    </source>
</reference>
<dbReference type="SMART" id="SM00530">
    <property type="entry name" value="HTH_XRE"/>
    <property type="match status" value="1"/>
</dbReference>
<dbReference type="Pfam" id="PF13560">
    <property type="entry name" value="HTH_31"/>
    <property type="match status" value="1"/>
</dbReference>
<dbReference type="InterPro" id="IPR001387">
    <property type="entry name" value="Cro/C1-type_HTH"/>
</dbReference>